<proteinExistence type="predicted"/>
<dbReference type="AlphaFoldDB" id="A0AAP0IS49"/>
<comment type="caution">
    <text evidence="1">The sequence shown here is derived from an EMBL/GenBank/DDBJ whole genome shotgun (WGS) entry which is preliminary data.</text>
</comment>
<organism evidence="1 2">
    <name type="scientific">Stephania yunnanensis</name>
    <dbReference type="NCBI Taxonomy" id="152371"/>
    <lineage>
        <taxon>Eukaryota</taxon>
        <taxon>Viridiplantae</taxon>
        <taxon>Streptophyta</taxon>
        <taxon>Embryophyta</taxon>
        <taxon>Tracheophyta</taxon>
        <taxon>Spermatophyta</taxon>
        <taxon>Magnoliopsida</taxon>
        <taxon>Ranunculales</taxon>
        <taxon>Menispermaceae</taxon>
        <taxon>Menispermoideae</taxon>
        <taxon>Cissampelideae</taxon>
        <taxon>Stephania</taxon>
    </lineage>
</organism>
<name>A0AAP0IS49_9MAGN</name>
<accession>A0AAP0IS49</accession>
<dbReference type="Proteomes" id="UP001420932">
    <property type="component" value="Unassembled WGS sequence"/>
</dbReference>
<gene>
    <name evidence="1" type="ORF">Syun_018311</name>
</gene>
<evidence type="ECO:0000313" key="2">
    <source>
        <dbReference type="Proteomes" id="UP001420932"/>
    </source>
</evidence>
<evidence type="ECO:0000313" key="1">
    <source>
        <dbReference type="EMBL" id="KAK9120694.1"/>
    </source>
</evidence>
<protein>
    <submittedName>
        <fullName evidence="1">Uncharacterized protein</fullName>
    </submittedName>
</protein>
<dbReference type="EMBL" id="JBBNAF010000008">
    <property type="protein sequence ID" value="KAK9120694.1"/>
    <property type="molecule type" value="Genomic_DNA"/>
</dbReference>
<keyword evidence="2" id="KW-1185">Reference proteome</keyword>
<reference evidence="1 2" key="1">
    <citation type="submission" date="2024-01" db="EMBL/GenBank/DDBJ databases">
        <title>Genome assemblies of Stephania.</title>
        <authorList>
            <person name="Yang L."/>
        </authorList>
    </citation>
    <scope>NUCLEOTIDE SEQUENCE [LARGE SCALE GENOMIC DNA]</scope>
    <source>
        <strain evidence="1">YNDBR</strain>
        <tissue evidence="1">Leaf</tissue>
    </source>
</reference>
<sequence>MRMHIAPASSAFNLLFFDAPKISIKTSKALELAFAHISSDKSSSNDLNKSMPCS</sequence>